<dbReference type="InterPro" id="IPR011010">
    <property type="entry name" value="DNA_brk_join_enz"/>
</dbReference>
<dbReference type="EMBL" id="VDFR01000097">
    <property type="protein sequence ID" value="TNC42309.1"/>
    <property type="molecule type" value="Genomic_DNA"/>
</dbReference>
<gene>
    <name evidence="7" type="ORF">FHE65_11890</name>
    <name evidence="6" type="ORF">FHE65_21430</name>
</gene>
<evidence type="ECO:0000256" key="1">
    <source>
        <dbReference type="ARBA" id="ARBA00008857"/>
    </source>
</evidence>
<feature type="compositionally biased region" description="Low complexity" evidence="4">
    <location>
        <begin position="1"/>
        <end position="20"/>
    </location>
</feature>
<evidence type="ECO:0000256" key="3">
    <source>
        <dbReference type="ARBA" id="ARBA00023172"/>
    </source>
</evidence>
<evidence type="ECO:0000313" key="7">
    <source>
        <dbReference type="EMBL" id="TNC46750.1"/>
    </source>
</evidence>
<dbReference type="SUPFAM" id="SSF56349">
    <property type="entry name" value="DNA breaking-rejoining enzymes"/>
    <property type="match status" value="1"/>
</dbReference>
<accession>A0A5C4MLV9</accession>
<comment type="similarity">
    <text evidence="1">Belongs to the 'phage' integrase family.</text>
</comment>
<dbReference type="Proteomes" id="UP000306740">
    <property type="component" value="Unassembled WGS sequence"/>
</dbReference>
<dbReference type="PANTHER" id="PTHR30349">
    <property type="entry name" value="PHAGE INTEGRASE-RELATED"/>
    <property type="match status" value="1"/>
</dbReference>
<keyword evidence="2" id="KW-0238">DNA-binding</keyword>
<evidence type="ECO:0000256" key="4">
    <source>
        <dbReference type="SAM" id="MobiDB-lite"/>
    </source>
</evidence>
<dbReference type="InterPro" id="IPR013762">
    <property type="entry name" value="Integrase-like_cat_sf"/>
</dbReference>
<dbReference type="PROSITE" id="PS51898">
    <property type="entry name" value="TYR_RECOMBINASE"/>
    <property type="match status" value="1"/>
</dbReference>
<dbReference type="GO" id="GO:0006310">
    <property type="term" value="P:DNA recombination"/>
    <property type="evidence" value="ECO:0007669"/>
    <property type="project" value="UniProtKB-KW"/>
</dbReference>
<feature type="region of interest" description="Disordered" evidence="4">
    <location>
        <begin position="235"/>
        <end position="256"/>
    </location>
</feature>
<dbReference type="GO" id="GO:0003677">
    <property type="term" value="F:DNA binding"/>
    <property type="evidence" value="ECO:0007669"/>
    <property type="project" value="UniProtKB-KW"/>
</dbReference>
<dbReference type="CDD" id="cd01189">
    <property type="entry name" value="INT_ICEBs1_C_like"/>
    <property type="match status" value="1"/>
</dbReference>
<dbReference type="InterPro" id="IPR050090">
    <property type="entry name" value="Tyrosine_recombinase_XerCD"/>
</dbReference>
<dbReference type="InterPro" id="IPR036625">
    <property type="entry name" value="E3-bd_dom_sf"/>
</dbReference>
<feature type="domain" description="Tyr recombinase" evidence="5">
    <location>
        <begin position="296"/>
        <end position="484"/>
    </location>
</feature>
<evidence type="ECO:0000256" key="2">
    <source>
        <dbReference type="ARBA" id="ARBA00023125"/>
    </source>
</evidence>
<reference evidence="7 8" key="1">
    <citation type="submission" date="2019-05" db="EMBL/GenBank/DDBJ databases">
        <title>Mumia sp. nov., isolated from the intestinal contents of plateau pika (Ochotona curzoniae) in the Qinghai-Tibet plateau of China.</title>
        <authorList>
            <person name="Tian Z."/>
        </authorList>
    </citation>
    <scope>NUCLEOTIDE SEQUENCE [LARGE SCALE GENOMIC DNA]</scope>
    <source>
        <strain evidence="8">527</strain>
        <strain evidence="7">Z527</strain>
    </source>
</reference>
<dbReference type="GO" id="GO:0016746">
    <property type="term" value="F:acyltransferase activity"/>
    <property type="evidence" value="ECO:0007669"/>
    <property type="project" value="InterPro"/>
</dbReference>
<feature type="compositionally biased region" description="Basic residues" evidence="4">
    <location>
        <begin position="38"/>
        <end position="53"/>
    </location>
</feature>
<evidence type="ECO:0000259" key="5">
    <source>
        <dbReference type="PROSITE" id="PS51898"/>
    </source>
</evidence>
<dbReference type="InterPro" id="IPR002104">
    <property type="entry name" value="Integrase_catalytic"/>
</dbReference>
<dbReference type="OrthoDB" id="1822491at2"/>
<dbReference type="Gene3D" id="1.10.150.130">
    <property type="match status" value="1"/>
</dbReference>
<dbReference type="RefSeq" id="WP_139105900.1">
    <property type="nucleotide sequence ID" value="NZ_VDFR01000052.1"/>
</dbReference>
<protein>
    <submittedName>
        <fullName evidence="7">Site-specific integrase</fullName>
    </submittedName>
</protein>
<dbReference type="InterPro" id="IPR058717">
    <property type="entry name" value="Phage_L5_Integrase_N"/>
</dbReference>
<keyword evidence="3" id="KW-0233">DNA recombination</keyword>
<feature type="region of interest" description="Disordered" evidence="4">
    <location>
        <begin position="1"/>
        <end position="78"/>
    </location>
</feature>
<dbReference type="GO" id="GO:0015074">
    <property type="term" value="P:DNA integration"/>
    <property type="evidence" value="ECO:0007669"/>
    <property type="project" value="InterPro"/>
</dbReference>
<dbReference type="EMBL" id="VDFR01000052">
    <property type="protein sequence ID" value="TNC46750.1"/>
    <property type="molecule type" value="Genomic_DNA"/>
</dbReference>
<dbReference type="Gene3D" id="4.10.320.10">
    <property type="entry name" value="E3-binding domain"/>
    <property type="match status" value="1"/>
</dbReference>
<sequence length="506" mass="54989">MPTHDTSTSPVTTSMTSPEPHLGEPSANQPRTLEPRARPRPRRGPGKRAHGSIRRTGSGRFQVRYTDPTSGKRRTAPQTFDTRAEAQDWLAGNRTDIVRGAWRSPEAGAELLGDYLAAWLASRVDLAPRTVDLYEQVAARWLHRPLVAPRAWRGALPITIAEVELRHVSTTMVRDWYAAAVHTARAEAAERAARGNARRRQRSVHAARVWARERGLDVAPTGRLSPAVLAAWRADGSPEPAGAEGSSQAVQGPSAVPTPVTQAYRLLRTVMQAAVREGQVLANPCHIPRAGAHRAPERVPATAEQVARIAAAMPERYAAAVHLAAWSGLRAGELFALARRHVDLETGRVRVERAVLELRGRPSGFGPPKTDASLRTVTLPPHVTAILRAHVDAYTAPGSDALLFTTEAGRILSTPQRTVMFRRACAVVGRDDLRWHDLRHTGATMAAHAGASIREIQARLGHATVAAAMIYQHATDERDRLLAERMTALAQAAGAENVHALPLRRA</sequence>
<dbReference type="Pfam" id="PF00589">
    <property type="entry name" value="Phage_integrase"/>
    <property type="match status" value="1"/>
</dbReference>
<name>A0A5C4MLV9_9ACTN</name>
<comment type="caution">
    <text evidence="7">The sequence shown here is derived from an EMBL/GenBank/DDBJ whole genome shotgun (WGS) entry which is preliminary data.</text>
</comment>
<dbReference type="Gene3D" id="1.10.443.10">
    <property type="entry name" value="Intergrase catalytic core"/>
    <property type="match status" value="1"/>
</dbReference>
<dbReference type="InterPro" id="IPR010998">
    <property type="entry name" value="Integrase_recombinase_N"/>
</dbReference>
<dbReference type="PANTHER" id="PTHR30349:SF64">
    <property type="entry name" value="PROPHAGE INTEGRASE INTD-RELATED"/>
    <property type="match status" value="1"/>
</dbReference>
<evidence type="ECO:0000313" key="8">
    <source>
        <dbReference type="Proteomes" id="UP000306740"/>
    </source>
</evidence>
<dbReference type="AlphaFoldDB" id="A0A5C4MLV9"/>
<dbReference type="Pfam" id="PF26003">
    <property type="entry name" value="Integrase_N_phage"/>
    <property type="match status" value="1"/>
</dbReference>
<proteinExistence type="inferred from homology"/>
<evidence type="ECO:0000313" key="6">
    <source>
        <dbReference type="EMBL" id="TNC42309.1"/>
    </source>
</evidence>
<organism evidence="7 8">
    <name type="scientific">Mumia zhuanghuii</name>
    <dbReference type="NCBI Taxonomy" id="2585211"/>
    <lineage>
        <taxon>Bacteria</taxon>
        <taxon>Bacillati</taxon>
        <taxon>Actinomycetota</taxon>
        <taxon>Actinomycetes</taxon>
        <taxon>Propionibacteriales</taxon>
        <taxon>Nocardioidaceae</taxon>
        <taxon>Mumia</taxon>
    </lineage>
</organism>